<evidence type="ECO:0000313" key="2">
    <source>
        <dbReference type="EMBL" id="KAH9426850.1"/>
    </source>
</evidence>
<organism evidence="2 3">
    <name type="scientific">Dermatophagoides pteronyssinus</name>
    <name type="common">European house dust mite</name>
    <dbReference type="NCBI Taxonomy" id="6956"/>
    <lineage>
        <taxon>Eukaryota</taxon>
        <taxon>Metazoa</taxon>
        <taxon>Ecdysozoa</taxon>
        <taxon>Arthropoda</taxon>
        <taxon>Chelicerata</taxon>
        <taxon>Arachnida</taxon>
        <taxon>Acari</taxon>
        <taxon>Acariformes</taxon>
        <taxon>Sarcoptiformes</taxon>
        <taxon>Astigmata</taxon>
        <taxon>Psoroptidia</taxon>
        <taxon>Analgoidea</taxon>
        <taxon>Pyroglyphidae</taxon>
        <taxon>Dermatophagoidinae</taxon>
        <taxon>Dermatophagoides</taxon>
    </lineage>
</organism>
<keyword evidence="1" id="KW-0472">Membrane</keyword>
<protein>
    <submittedName>
        <fullName evidence="2">Uncharacterized protein</fullName>
    </submittedName>
</protein>
<evidence type="ECO:0000313" key="3">
    <source>
        <dbReference type="Proteomes" id="UP000887458"/>
    </source>
</evidence>
<keyword evidence="1" id="KW-0812">Transmembrane</keyword>
<reference evidence="2 3" key="2">
    <citation type="journal article" date="2022" name="Mol. Biol. Evol.">
        <title>Comparative Genomics Reveals Insights into the Divergent Evolution of Astigmatic Mites and Household Pest Adaptations.</title>
        <authorList>
            <person name="Xiong Q."/>
            <person name="Wan A.T."/>
            <person name="Liu X."/>
            <person name="Fung C.S."/>
            <person name="Xiao X."/>
            <person name="Malainual N."/>
            <person name="Hou J."/>
            <person name="Wang L."/>
            <person name="Wang M."/>
            <person name="Yang K.Y."/>
            <person name="Cui Y."/>
            <person name="Leung E.L."/>
            <person name="Nong W."/>
            <person name="Shin S.K."/>
            <person name="Au S.W."/>
            <person name="Jeong K.Y."/>
            <person name="Chew F.T."/>
            <person name="Hui J.H."/>
            <person name="Leung T.F."/>
            <person name="Tungtrongchitr A."/>
            <person name="Zhong N."/>
            <person name="Liu Z."/>
            <person name="Tsui S.K."/>
        </authorList>
    </citation>
    <scope>NUCLEOTIDE SEQUENCE [LARGE SCALE GENOMIC DNA]</scope>
    <source>
        <strain evidence="2">Derp</strain>
    </source>
</reference>
<keyword evidence="1" id="KW-1133">Transmembrane helix</keyword>
<feature type="transmembrane region" description="Helical" evidence="1">
    <location>
        <begin position="40"/>
        <end position="58"/>
    </location>
</feature>
<accession>A0ABQ8JWP6</accession>
<name>A0ABQ8JWP6_DERPT</name>
<dbReference type="EMBL" id="NJHN03000008">
    <property type="protein sequence ID" value="KAH9426850.1"/>
    <property type="molecule type" value="Genomic_DNA"/>
</dbReference>
<reference evidence="2 3" key="1">
    <citation type="journal article" date="2018" name="J. Allergy Clin. Immunol.">
        <title>High-quality assembly of Dermatophagoides pteronyssinus genome and transcriptome reveals a wide range of novel allergens.</title>
        <authorList>
            <person name="Liu X.Y."/>
            <person name="Yang K.Y."/>
            <person name="Wang M.Q."/>
            <person name="Kwok J.S."/>
            <person name="Zeng X."/>
            <person name="Yang Z."/>
            <person name="Xiao X.J."/>
            <person name="Lau C.P."/>
            <person name="Li Y."/>
            <person name="Huang Z.M."/>
            <person name="Ba J.G."/>
            <person name="Yim A.K."/>
            <person name="Ouyang C.Y."/>
            <person name="Ngai S.M."/>
            <person name="Chan T.F."/>
            <person name="Leung E.L."/>
            <person name="Liu L."/>
            <person name="Liu Z.G."/>
            <person name="Tsui S.K."/>
        </authorList>
    </citation>
    <scope>NUCLEOTIDE SEQUENCE [LARGE SCALE GENOMIC DNA]</scope>
    <source>
        <strain evidence="2">Derp</strain>
    </source>
</reference>
<sequence length="63" mass="7312">MPGIETIFLSKFSSSFSVTRHCSIRQNIFSTTFNEFDKDILLLIHIISLLLLLMLYQFSINVN</sequence>
<comment type="caution">
    <text evidence="2">The sequence shown here is derived from an EMBL/GenBank/DDBJ whole genome shotgun (WGS) entry which is preliminary data.</text>
</comment>
<gene>
    <name evidence="2" type="ORF">DERP_002950</name>
</gene>
<dbReference type="Proteomes" id="UP000887458">
    <property type="component" value="Unassembled WGS sequence"/>
</dbReference>
<proteinExistence type="predicted"/>
<evidence type="ECO:0000256" key="1">
    <source>
        <dbReference type="SAM" id="Phobius"/>
    </source>
</evidence>
<keyword evidence="3" id="KW-1185">Reference proteome</keyword>